<keyword evidence="9" id="KW-1185">Reference proteome</keyword>
<dbReference type="PANTHER" id="PTHR11552">
    <property type="entry name" value="GLUCOSE-METHANOL-CHOLINE GMC OXIDOREDUCTASE"/>
    <property type="match status" value="1"/>
</dbReference>
<keyword evidence="4 5" id="KW-0274">FAD</keyword>
<feature type="binding site" evidence="5">
    <location>
        <begin position="93"/>
        <end position="96"/>
    </location>
    <ligand>
        <name>FAD</name>
        <dbReference type="ChEBI" id="CHEBI:57692"/>
    </ligand>
</feature>
<dbReference type="EMBL" id="BJXA01000071">
    <property type="protein sequence ID" value="GEM42501.1"/>
    <property type="molecule type" value="Genomic_DNA"/>
</dbReference>
<dbReference type="Gene3D" id="3.30.410.40">
    <property type="match status" value="1"/>
</dbReference>
<evidence type="ECO:0000256" key="1">
    <source>
        <dbReference type="ARBA" id="ARBA00001974"/>
    </source>
</evidence>
<accession>A0A511MPV1</accession>
<evidence type="ECO:0000313" key="9">
    <source>
        <dbReference type="Proteomes" id="UP000321424"/>
    </source>
</evidence>
<evidence type="ECO:0000256" key="3">
    <source>
        <dbReference type="ARBA" id="ARBA00022630"/>
    </source>
</evidence>
<dbReference type="Pfam" id="PF00732">
    <property type="entry name" value="GMC_oxred_N"/>
    <property type="match status" value="1"/>
</dbReference>
<reference evidence="8 9" key="1">
    <citation type="submission" date="2019-07" db="EMBL/GenBank/DDBJ databases">
        <title>Whole genome shotgun sequence of Nocardia ninae NBRC 108245.</title>
        <authorList>
            <person name="Hosoyama A."/>
            <person name="Uohara A."/>
            <person name="Ohji S."/>
            <person name="Ichikawa N."/>
        </authorList>
    </citation>
    <scope>NUCLEOTIDE SEQUENCE [LARGE SCALE GENOMIC DNA]</scope>
    <source>
        <strain evidence="8 9">NBRC 108245</strain>
    </source>
</reference>
<name>A0A511MPV1_9NOCA</name>
<dbReference type="Pfam" id="PF05199">
    <property type="entry name" value="GMC_oxred_C"/>
    <property type="match status" value="1"/>
</dbReference>
<gene>
    <name evidence="8" type="ORF">NN4_70200</name>
</gene>
<comment type="caution">
    <text evidence="8">The sequence shown here is derived from an EMBL/GenBank/DDBJ whole genome shotgun (WGS) entry which is preliminary data.</text>
</comment>
<evidence type="ECO:0000256" key="2">
    <source>
        <dbReference type="ARBA" id="ARBA00010790"/>
    </source>
</evidence>
<evidence type="ECO:0000313" key="8">
    <source>
        <dbReference type="EMBL" id="GEM42501.1"/>
    </source>
</evidence>
<dbReference type="InterPro" id="IPR012132">
    <property type="entry name" value="GMC_OxRdtase"/>
</dbReference>
<organism evidence="8 9">
    <name type="scientific">Nocardia ninae NBRC 108245</name>
    <dbReference type="NCBI Taxonomy" id="1210091"/>
    <lineage>
        <taxon>Bacteria</taxon>
        <taxon>Bacillati</taxon>
        <taxon>Actinomycetota</taxon>
        <taxon>Actinomycetes</taxon>
        <taxon>Mycobacteriales</taxon>
        <taxon>Nocardiaceae</taxon>
        <taxon>Nocardia</taxon>
    </lineage>
</organism>
<dbReference type="GO" id="GO:0019285">
    <property type="term" value="P:glycine betaine biosynthetic process from choline"/>
    <property type="evidence" value="ECO:0007669"/>
    <property type="project" value="TreeGrafter"/>
</dbReference>
<dbReference type="InterPro" id="IPR000172">
    <property type="entry name" value="GMC_OxRdtase_N"/>
</dbReference>
<feature type="domain" description="Glucose-methanol-choline oxidoreductase C-terminal" evidence="7">
    <location>
        <begin position="360"/>
        <end position="495"/>
    </location>
</feature>
<dbReference type="RefSeq" id="WP_147140140.1">
    <property type="nucleotide sequence ID" value="NZ_BJXA01000071.1"/>
</dbReference>
<evidence type="ECO:0000259" key="7">
    <source>
        <dbReference type="Pfam" id="PF05199"/>
    </source>
</evidence>
<protein>
    <submittedName>
        <fullName evidence="8">Dehydrogenase</fullName>
    </submittedName>
</protein>
<evidence type="ECO:0000259" key="6">
    <source>
        <dbReference type="Pfam" id="PF00732"/>
    </source>
</evidence>
<dbReference type="SUPFAM" id="SSF54373">
    <property type="entry name" value="FAD-linked reductases, C-terminal domain"/>
    <property type="match status" value="1"/>
</dbReference>
<proteinExistence type="inferred from homology"/>
<feature type="binding site" evidence="5">
    <location>
        <position position="223"/>
    </location>
    <ligand>
        <name>FAD</name>
        <dbReference type="ChEBI" id="CHEBI:57692"/>
    </ligand>
</feature>
<dbReference type="InterPro" id="IPR007867">
    <property type="entry name" value="GMC_OxRtase_C"/>
</dbReference>
<dbReference type="Proteomes" id="UP000321424">
    <property type="component" value="Unassembled WGS sequence"/>
</dbReference>
<dbReference type="PANTHER" id="PTHR11552:SF147">
    <property type="entry name" value="CHOLINE DEHYDROGENASE, MITOCHONDRIAL"/>
    <property type="match status" value="1"/>
</dbReference>
<dbReference type="InterPro" id="IPR036188">
    <property type="entry name" value="FAD/NAD-bd_sf"/>
</dbReference>
<comment type="similarity">
    <text evidence="2">Belongs to the GMC oxidoreductase family.</text>
</comment>
<dbReference type="GO" id="GO:0016020">
    <property type="term" value="C:membrane"/>
    <property type="evidence" value="ECO:0007669"/>
    <property type="project" value="TreeGrafter"/>
</dbReference>
<dbReference type="GO" id="GO:0008812">
    <property type="term" value="F:choline dehydrogenase activity"/>
    <property type="evidence" value="ECO:0007669"/>
    <property type="project" value="TreeGrafter"/>
</dbReference>
<feature type="binding site" evidence="5">
    <location>
        <position position="440"/>
    </location>
    <ligand>
        <name>substrate</name>
    </ligand>
</feature>
<feature type="binding site" evidence="5">
    <location>
        <position position="85"/>
    </location>
    <ligand>
        <name>FAD</name>
        <dbReference type="ChEBI" id="CHEBI:57692"/>
    </ligand>
</feature>
<dbReference type="AlphaFoldDB" id="A0A511MPV1"/>
<comment type="cofactor">
    <cofactor evidence="1 5">
        <name>FAD</name>
        <dbReference type="ChEBI" id="CHEBI:57692"/>
    </cofactor>
</comment>
<feature type="domain" description="Glucose-methanol-choline oxidoreductase N-terminal" evidence="6">
    <location>
        <begin position="9"/>
        <end position="294"/>
    </location>
</feature>
<sequence>MDNTTAHRTVIVGGGSAGAVLAARLSADPDRRVLLLEAGPQYAPDAYPAEVADSRMLGAYTGHDWDYRSEPGYLGHPVAAYRGKVLGGSSAVNGSVAVRALPSDFGRWSKGGLTGWSYADLLPAYRALESTGAGADALHGRGGPLPITQLTRDDLSTMQRAFMDAALAQGFQAVTDFNGTEPDGVGPYPMNVRDGVRVNTGMAYLTEAVRARANLTISADVLVDRVFFADGQAAGVVLADDTEIPAREVILSAGTYGSAAILLRSGIGPAADIAALGIPVIADLPVGLRLQDHPFYYNAYAADPDRIGVQTPVIGAKVWTASSQADAGELDLHITATHLFEHATSPTGVGFVLAVALVRPHSQGTLTLVSRDPAVAPRIDLNFLAEPGDRRRLIEGIELARRLGAAPPLADLVERELNPGPQATSRADIEASMLATLDTYHHPTSTAPMGAPDDPAAVTDRLGAVRGVPGLRVVDASIFPDVPSAATNLTVIAAAEHISRQI</sequence>
<dbReference type="OrthoDB" id="9785276at2"/>
<dbReference type="Gene3D" id="3.50.50.60">
    <property type="entry name" value="FAD/NAD(P)-binding domain"/>
    <property type="match status" value="1"/>
</dbReference>
<keyword evidence="3" id="KW-0285">Flavoprotein</keyword>
<dbReference type="PIRSF" id="PIRSF000137">
    <property type="entry name" value="Alcohol_oxidase"/>
    <property type="match status" value="1"/>
</dbReference>
<dbReference type="SUPFAM" id="SSF51905">
    <property type="entry name" value="FAD/NAD(P)-binding domain"/>
    <property type="match status" value="1"/>
</dbReference>
<evidence type="ECO:0000256" key="5">
    <source>
        <dbReference type="PIRSR" id="PIRSR000137-2"/>
    </source>
</evidence>
<evidence type="ECO:0000256" key="4">
    <source>
        <dbReference type="ARBA" id="ARBA00022827"/>
    </source>
</evidence>
<dbReference type="GO" id="GO:0050660">
    <property type="term" value="F:flavin adenine dinucleotide binding"/>
    <property type="evidence" value="ECO:0007669"/>
    <property type="project" value="InterPro"/>
</dbReference>